<keyword evidence="5 9" id="KW-0479">Metal-binding</keyword>
<dbReference type="PROSITE" id="PS00198">
    <property type="entry name" value="4FE4S_FER_1"/>
    <property type="match status" value="1"/>
</dbReference>
<dbReference type="InterPro" id="IPR050294">
    <property type="entry name" value="RnfB_subfamily"/>
</dbReference>
<evidence type="ECO:0000256" key="3">
    <source>
        <dbReference type="ARBA" id="ARBA00022448"/>
    </source>
</evidence>
<evidence type="ECO:0000256" key="2">
    <source>
        <dbReference type="ARBA" id="ARBA00001966"/>
    </source>
</evidence>
<comment type="cofactor">
    <cofactor evidence="2 9">
        <name>[4Fe-4S] cluster</name>
        <dbReference type="ChEBI" id="CHEBI:49883"/>
    </cofactor>
</comment>
<evidence type="ECO:0000313" key="11">
    <source>
        <dbReference type="EMBL" id="HEX69653.1"/>
    </source>
</evidence>
<comment type="caution">
    <text evidence="11">The sequence shown here is derived from an EMBL/GenBank/DDBJ whole genome shotgun (WGS) entry which is preliminary data.</text>
</comment>
<dbReference type="PRINTS" id="PR00354">
    <property type="entry name" value="7FE8SFRDOXIN"/>
</dbReference>
<name>A0A7C3A9F9_9BACT</name>
<evidence type="ECO:0000256" key="4">
    <source>
        <dbReference type="ARBA" id="ARBA00022485"/>
    </source>
</evidence>
<evidence type="ECO:0000256" key="1">
    <source>
        <dbReference type="ARBA" id="ARBA00001927"/>
    </source>
</evidence>
<gene>
    <name evidence="11" type="ORF">ENP13_00170</name>
</gene>
<dbReference type="Pfam" id="PF00037">
    <property type="entry name" value="Fer4"/>
    <property type="match status" value="1"/>
</dbReference>
<dbReference type="InterPro" id="IPR000813">
    <property type="entry name" value="7Fe_ferredoxin"/>
</dbReference>
<keyword evidence="7 9" id="KW-0408">Iron</keyword>
<evidence type="ECO:0000256" key="7">
    <source>
        <dbReference type="ARBA" id="ARBA00023004"/>
    </source>
</evidence>
<dbReference type="SUPFAM" id="SSF54862">
    <property type="entry name" value="4Fe-4S ferredoxins"/>
    <property type="match status" value="1"/>
</dbReference>
<keyword evidence="6 9" id="KW-0249">Electron transport</keyword>
<comment type="cofactor">
    <cofactor evidence="1">
        <name>[3Fe-4S] cluster</name>
        <dbReference type="ChEBI" id="CHEBI:21137"/>
    </cofactor>
</comment>
<protein>
    <recommendedName>
        <fullName evidence="9">Ferredoxin</fullName>
    </recommendedName>
</protein>
<keyword evidence="4 9" id="KW-0004">4Fe-4S</keyword>
<dbReference type="InterPro" id="IPR017900">
    <property type="entry name" value="4Fe4S_Fe_S_CS"/>
</dbReference>
<dbReference type="PANTHER" id="PTHR42859:SF2">
    <property type="entry name" value="FERREDOXIN"/>
    <property type="match status" value="1"/>
</dbReference>
<evidence type="ECO:0000256" key="9">
    <source>
        <dbReference type="RuleBase" id="RU365098"/>
    </source>
</evidence>
<evidence type="ECO:0000259" key="10">
    <source>
        <dbReference type="PROSITE" id="PS51379"/>
    </source>
</evidence>
<evidence type="ECO:0000256" key="5">
    <source>
        <dbReference type="ARBA" id="ARBA00022723"/>
    </source>
</evidence>
<dbReference type="Gene3D" id="3.30.70.20">
    <property type="match status" value="1"/>
</dbReference>
<dbReference type="PANTHER" id="PTHR42859">
    <property type="entry name" value="OXIDOREDUCTASE"/>
    <property type="match status" value="1"/>
</dbReference>
<evidence type="ECO:0000256" key="6">
    <source>
        <dbReference type="ARBA" id="ARBA00022982"/>
    </source>
</evidence>
<dbReference type="GO" id="GO:0046872">
    <property type="term" value="F:metal ion binding"/>
    <property type="evidence" value="ECO:0007669"/>
    <property type="project" value="UniProtKB-UniRule"/>
</dbReference>
<dbReference type="GO" id="GO:0051539">
    <property type="term" value="F:4 iron, 4 sulfur cluster binding"/>
    <property type="evidence" value="ECO:0007669"/>
    <property type="project" value="UniProtKB-UniRule"/>
</dbReference>
<dbReference type="InterPro" id="IPR017896">
    <property type="entry name" value="4Fe4S_Fe-S-bd"/>
</dbReference>
<accession>A0A7C3A9F9</accession>
<comment type="function">
    <text evidence="9">Ferredoxins are iron-sulfur proteins that transfer electrons in a wide variety of metabolic reactions.</text>
</comment>
<dbReference type="PROSITE" id="PS51379">
    <property type="entry name" value="4FE4S_FER_2"/>
    <property type="match status" value="1"/>
</dbReference>
<reference evidence="11" key="1">
    <citation type="journal article" date="2020" name="mSystems">
        <title>Genome- and Community-Level Interaction Insights into Carbon Utilization and Element Cycling Functions of Hydrothermarchaeota in Hydrothermal Sediment.</title>
        <authorList>
            <person name="Zhou Z."/>
            <person name="Liu Y."/>
            <person name="Xu W."/>
            <person name="Pan J."/>
            <person name="Luo Z.H."/>
            <person name="Li M."/>
        </authorList>
    </citation>
    <scope>NUCLEOTIDE SEQUENCE [LARGE SCALE GENOMIC DNA]</scope>
    <source>
        <strain evidence="11">SpSt-192</strain>
    </source>
</reference>
<dbReference type="EMBL" id="DSID01000014">
    <property type="protein sequence ID" value="HEX69653.1"/>
    <property type="molecule type" value="Genomic_DNA"/>
</dbReference>
<feature type="domain" description="4Fe-4S ferredoxin-type" evidence="10">
    <location>
        <begin position="31"/>
        <end position="60"/>
    </location>
</feature>
<keyword evidence="8 9" id="KW-0411">Iron-sulfur</keyword>
<sequence>MAYVICEPCVGVKSADCVDVCPVSCIYEAEDMYYIHPEECIECGACEPVCPVSAIYHQDNVPEQWRSYIEKNAQLSGVS</sequence>
<organism evidence="11">
    <name type="scientific">Thermorudis sp</name>
    <dbReference type="NCBI Taxonomy" id="1969470"/>
    <lineage>
        <taxon>Bacteria</taxon>
        <taxon>Pseudomonadati</taxon>
        <taxon>Thermomicrobiota</taxon>
        <taxon>Thermomicrobia</taxon>
        <taxon>Thermomicrobia incertae sedis</taxon>
        <taxon>Thermorudis</taxon>
    </lineage>
</organism>
<proteinExistence type="predicted"/>
<dbReference type="AlphaFoldDB" id="A0A7C3A9F9"/>
<dbReference type="GO" id="GO:0009055">
    <property type="term" value="F:electron transfer activity"/>
    <property type="evidence" value="ECO:0007669"/>
    <property type="project" value="UniProtKB-UniRule"/>
</dbReference>
<evidence type="ECO:0000256" key="8">
    <source>
        <dbReference type="ARBA" id="ARBA00023014"/>
    </source>
</evidence>
<keyword evidence="3 9" id="KW-0813">Transport</keyword>